<organism evidence="3 4">
    <name type="scientific">Thalassovita taeanensis</name>
    <dbReference type="NCBI Taxonomy" id="657014"/>
    <lineage>
        <taxon>Bacteria</taxon>
        <taxon>Pseudomonadati</taxon>
        <taxon>Pseudomonadota</taxon>
        <taxon>Alphaproteobacteria</taxon>
        <taxon>Rhodobacterales</taxon>
        <taxon>Roseobacteraceae</taxon>
        <taxon>Thalassovita</taxon>
    </lineage>
</organism>
<sequence length="259" mass="26978">MFASICKALTQRVSRLVLGVAFSAALSGCLANEDGMSFAQHPDELTVLHRAPLASGAVVVVPPTGYCIEKKSLREKPGGGFALMAACAELTGQVSGVLVEPAILTVAVVDRASTTSQPNVEEIAAALGDRKVLQRINGDGLAVVQVVATEALSQTGDPRHWRGMMIINGKMVGLALYGAKNSAVTGEPGLVLLMQLAEQIRANSPAGSDATQKPVVVAKPPAKSAADASKEGEIPASDERIDEKDRPTGLNKLFGRLFL</sequence>
<proteinExistence type="predicted"/>
<evidence type="ECO:0000313" key="3">
    <source>
        <dbReference type="EMBL" id="SEQ15442.1"/>
    </source>
</evidence>
<dbReference type="AlphaFoldDB" id="A0A1H9DPN3"/>
<evidence type="ECO:0000256" key="2">
    <source>
        <dbReference type="SAM" id="SignalP"/>
    </source>
</evidence>
<dbReference type="OrthoDB" id="7829925at2"/>
<feature type="compositionally biased region" description="Low complexity" evidence="1">
    <location>
        <begin position="213"/>
        <end position="227"/>
    </location>
</feature>
<keyword evidence="2" id="KW-0732">Signal</keyword>
<accession>A0A1H9DPN3</accession>
<protein>
    <recommendedName>
        <fullName evidence="5">Dihydroxy-acid dehydratase</fullName>
    </recommendedName>
</protein>
<feature type="region of interest" description="Disordered" evidence="1">
    <location>
        <begin position="204"/>
        <end position="247"/>
    </location>
</feature>
<feature type="chain" id="PRO_5009300888" description="Dihydroxy-acid dehydratase" evidence="2">
    <location>
        <begin position="32"/>
        <end position="259"/>
    </location>
</feature>
<feature type="signal peptide" evidence="2">
    <location>
        <begin position="1"/>
        <end position="31"/>
    </location>
</feature>
<dbReference type="STRING" id="657014.SAMN04488092_104237"/>
<evidence type="ECO:0000313" key="4">
    <source>
        <dbReference type="Proteomes" id="UP000198634"/>
    </source>
</evidence>
<gene>
    <name evidence="3" type="ORF">SAMN04488092_104237</name>
</gene>
<reference evidence="3 4" key="1">
    <citation type="submission" date="2016-10" db="EMBL/GenBank/DDBJ databases">
        <authorList>
            <person name="de Groot N.N."/>
        </authorList>
    </citation>
    <scope>NUCLEOTIDE SEQUENCE [LARGE SCALE GENOMIC DNA]</scope>
    <source>
        <strain evidence="3 4">DSM 22007</strain>
    </source>
</reference>
<feature type="compositionally biased region" description="Basic and acidic residues" evidence="1">
    <location>
        <begin position="228"/>
        <end position="247"/>
    </location>
</feature>
<dbReference type="Proteomes" id="UP000198634">
    <property type="component" value="Unassembled WGS sequence"/>
</dbReference>
<keyword evidence="4" id="KW-1185">Reference proteome</keyword>
<dbReference type="EMBL" id="FOEP01000004">
    <property type="protein sequence ID" value="SEQ15442.1"/>
    <property type="molecule type" value="Genomic_DNA"/>
</dbReference>
<dbReference type="PROSITE" id="PS51257">
    <property type="entry name" value="PROKAR_LIPOPROTEIN"/>
    <property type="match status" value="1"/>
</dbReference>
<evidence type="ECO:0000256" key="1">
    <source>
        <dbReference type="SAM" id="MobiDB-lite"/>
    </source>
</evidence>
<evidence type="ECO:0008006" key="5">
    <source>
        <dbReference type="Google" id="ProtNLM"/>
    </source>
</evidence>
<name>A0A1H9DPN3_9RHOB</name>
<dbReference type="RefSeq" id="WP_139246401.1">
    <property type="nucleotide sequence ID" value="NZ_FOEP01000004.1"/>
</dbReference>